<reference evidence="1 2" key="1">
    <citation type="submission" date="2019-11" db="EMBL/GenBank/DDBJ databases">
        <title>Description of Pedobacter sp. LMG 31462T.</title>
        <authorList>
            <person name="Carlier A."/>
            <person name="Qi S."/>
            <person name="Vandamme P."/>
        </authorList>
    </citation>
    <scope>NUCLEOTIDE SEQUENCE [LARGE SCALE GENOMIC DNA]</scope>
    <source>
        <strain evidence="1 2">LMG 31462</strain>
    </source>
</reference>
<dbReference type="RefSeq" id="WP_182955135.1">
    <property type="nucleotide sequence ID" value="NZ_WNXC01000001.1"/>
</dbReference>
<gene>
    <name evidence="1" type="ORF">GM920_07735</name>
</gene>
<proteinExistence type="predicted"/>
<accession>A0ABR6EU54</accession>
<protein>
    <recommendedName>
        <fullName evidence="3">DUF4238 domain-containing protein</fullName>
    </recommendedName>
</protein>
<name>A0ABR6EU54_9SPHI</name>
<evidence type="ECO:0008006" key="3">
    <source>
        <dbReference type="Google" id="ProtNLM"/>
    </source>
</evidence>
<comment type="caution">
    <text evidence="1">The sequence shown here is derived from an EMBL/GenBank/DDBJ whole genome shotgun (WGS) entry which is preliminary data.</text>
</comment>
<dbReference type="EMBL" id="WNXC01000001">
    <property type="protein sequence ID" value="MBB2148800.1"/>
    <property type="molecule type" value="Genomic_DNA"/>
</dbReference>
<dbReference type="Proteomes" id="UP000636110">
    <property type="component" value="Unassembled WGS sequence"/>
</dbReference>
<evidence type="ECO:0000313" key="2">
    <source>
        <dbReference type="Proteomes" id="UP000636110"/>
    </source>
</evidence>
<evidence type="ECO:0000313" key="1">
    <source>
        <dbReference type="EMBL" id="MBB2148800.1"/>
    </source>
</evidence>
<organism evidence="1 2">
    <name type="scientific">Pedobacter gandavensis</name>
    <dbReference type="NCBI Taxonomy" id="2679963"/>
    <lineage>
        <taxon>Bacteria</taxon>
        <taxon>Pseudomonadati</taxon>
        <taxon>Bacteroidota</taxon>
        <taxon>Sphingobacteriia</taxon>
        <taxon>Sphingobacteriales</taxon>
        <taxon>Sphingobacteriaceae</taxon>
        <taxon>Pedobacter</taxon>
    </lineage>
</organism>
<sequence length="268" mass="31805">MKKAHHYSYWIRTIKFLRSRGWKITENPSYKQHYAILSQYHKLGSKGDVRCLMEITGRGVEVKFGNVVNLWTGHAQSFWDQTDSRHAKLTYLQYKSVELEKRRVIEFFMSLGGKLEGNEWDIPPVERILNTLRINKHFHGEINCLDDIKVDMDNRPERFYSYNNKDRNGKMVKCGEIKYFYPYPHYRLSSGEVWHTSNSSWCVLHGNGISYVQSSDLFDFNPTLRRRQKKEVNLLQVLNLHVKHGDFLQAHKIQLLIKRREAQPCQNQ</sequence>
<keyword evidence="2" id="KW-1185">Reference proteome</keyword>